<dbReference type="InterPro" id="IPR029141">
    <property type="entry name" value="FimA_N"/>
</dbReference>
<accession>A0ABS2DW54</accession>
<reference evidence="8 9" key="1">
    <citation type="journal article" date="2021" name="Sci. Rep.">
        <title>The distribution of antibiotic resistance genes in chicken gut microbiota commensals.</title>
        <authorList>
            <person name="Juricova H."/>
            <person name="Matiasovicova J."/>
            <person name="Kubasova T."/>
            <person name="Cejkova D."/>
            <person name="Rychlik I."/>
        </authorList>
    </citation>
    <scope>NUCLEOTIDE SEQUENCE [LARGE SCALE GENOMIC DNA]</scope>
    <source>
        <strain evidence="8 9">An772</strain>
    </source>
</reference>
<sequence>MKQLLNHIVFGLLALAVVACTDETDGVSNMALRKGEVALQWLAPNMGIQHVTTRGSDPKTAAEQEINNVHVFVFGENGEYLQPNQEGGTSDAFQGYQYVGDGKNLVLQSSMFEQTNATNAIIVAVANVPENIFGELEASGHPKEIANLKAFNDFVFNLPTFTATLPEGGLPMIGVAEGVNLSSSNSGNVVLVQMKSLMARIDLDFTMDPYQSSDDRQNPSLRFDKVSVGNFPSGGTVNPQLDPEIKEADGNPAAAIVTGNKEGTIKLNTLSDVSVPDFTGHILRAKEPLSLTLYMFEHARAAIELSGGYPDGIKDEEKQRYKNDRADKEAAYIQLEGIYTNHNGYKYAVTYTLYPGANAVDDFTIKHNRQYKHNITVKGITVNNMGDEALLDTRVDIDSEENPYFIEMLREREHDAHFNVTPMDVYIYEPGTVTVKIVGSEDGTQKAPDWIRMEPMKYSPTAGSKVKATIAGEGKRDYFTEGLMDELRTKDNLDGTINGQKYSLMYKVDGSTSSTEPYEERIYFYIDENVPGAPYNTAIKNGAIVPEREAWIEITYQRQSDYNTHVRYIPIRQAGMLPVEFNGQKKYNDGGSGQSFGYVGYTFYIEYYEEYLEHYDGKDTYTHSYNGLEWGLAGTRTTLGSKNGNEYMPYGWRNTMTIMQCLRNTDEGNLKPDITLTDKPRAAAEYCYNKNKRNSEGKVTECHWFHPTIRELEAAIEKYYGTFEVFQDKWYWSSNPGSWGENYGNKDSGFITWTGEHNDYARATKILYKNSGFIHAESEANKPYARNENGEWDTPYIGIGNISIKEGEGGYARRNKVFRIRAAYIYKTPDGKDGYDTNPPSIKNNY</sequence>
<protein>
    <submittedName>
        <fullName evidence="8">DUF4906 domain-containing protein</fullName>
    </submittedName>
</protein>
<evidence type="ECO:0000256" key="3">
    <source>
        <dbReference type="ARBA" id="ARBA00022729"/>
    </source>
</evidence>
<gene>
    <name evidence="8" type="ORF">H7U35_00125</name>
</gene>
<evidence type="ECO:0000259" key="6">
    <source>
        <dbReference type="Pfam" id="PF06321"/>
    </source>
</evidence>
<feature type="chain" id="PRO_5045127007" evidence="5">
    <location>
        <begin position="22"/>
        <end position="846"/>
    </location>
</feature>
<comment type="caution">
    <text evidence="8">The sequence shown here is derived from an EMBL/GenBank/DDBJ whole genome shotgun (WGS) entry which is preliminary data.</text>
</comment>
<feature type="domain" description="Major fimbrial subunit protein N-terminal" evidence="6">
    <location>
        <begin position="45"/>
        <end position="186"/>
    </location>
</feature>
<evidence type="ECO:0000256" key="1">
    <source>
        <dbReference type="ARBA" id="ARBA00004561"/>
    </source>
</evidence>
<comment type="similarity">
    <text evidence="2">Belongs to the bacteroidetes fimbrillin superfamily. FimA/Mfa1 family.</text>
</comment>
<dbReference type="EMBL" id="JACLYZ010000001">
    <property type="protein sequence ID" value="MBM6733637.1"/>
    <property type="molecule type" value="Genomic_DNA"/>
</dbReference>
<dbReference type="Proteomes" id="UP000766986">
    <property type="component" value="Unassembled WGS sequence"/>
</dbReference>
<evidence type="ECO:0000256" key="2">
    <source>
        <dbReference type="ARBA" id="ARBA00006011"/>
    </source>
</evidence>
<dbReference type="PROSITE" id="PS51257">
    <property type="entry name" value="PROKAR_LIPOPROTEIN"/>
    <property type="match status" value="1"/>
</dbReference>
<evidence type="ECO:0000256" key="5">
    <source>
        <dbReference type="SAM" id="SignalP"/>
    </source>
</evidence>
<dbReference type="Pfam" id="PF16249">
    <property type="entry name" value="DUF4906"/>
    <property type="match status" value="1"/>
</dbReference>
<evidence type="ECO:0000256" key="4">
    <source>
        <dbReference type="ARBA" id="ARBA00023263"/>
    </source>
</evidence>
<evidence type="ECO:0000313" key="9">
    <source>
        <dbReference type="Proteomes" id="UP000766986"/>
    </source>
</evidence>
<comment type="subcellular location">
    <subcellularLocation>
        <location evidence="1">Fimbrium</location>
    </subcellularLocation>
</comment>
<dbReference type="RefSeq" id="WP_205094090.1">
    <property type="nucleotide sequence ID" value="NZ_JACLYZ010000001.1"/>
</dbReference>
<feature type="domain" description="DUF4906" evidence="7">
    <location>
        <begin position="308"/>
        <end position="375"/>
    </location>
</feature>
<evidence type="ECO:0000313" key="8">
    <source>
        <dbReference type="EMBL" id="MBM6733637.1"/>
    </source>
</evidence>
<feature type="signal peptide" evidence="5">
    <location>
        <begin position="1"/>
        <end position="21"/>
    </location>
</feature>
<keyword evidence="4" id="KW-0281">Fimbrium</keyword>
<keyword evidence="9" id="KW-1185">Reference proteome</keyword>
<proteinExistence type="inferred from homology"/>
<dbReference type="InterPro" id="IPR032594">
    <property type="entry name" value="DUF4906"/>
</dbReference>
<keyword evidence="3 5" id="KW-0732">Signal</keyword>
<organism evidence="8 9">
    <name type="scientific">Mediterranea massiliensis</name>
    <dbReference type="NCBI Taxonomy" id="1841865"/>
    <lineage>
        <taxon>Bacteria</taxon>
        <taxon>Pseudomonadati</taxon>
        <taxon>Bacteroidota</taxon>
        <taxon>Bacteroidia</taxon>
        <taxon>Bacteroidales</taxon>
        <taxon>Bacteroidaceae</taxon>
        <taxon>Mediterranea</taxon>
    </lineage>
</organism>
<name>A0ABS2DW54_9BACT</name>
<dbReference type="Pfam" id="PF06321">
    <property type="entry name" value="P_gingi_FimA"/>
    <property type="match status" value="1"/>
</dbReference>
<dbReference type="Gene3D" id="2.60.40.2580">
    <property type="match status" value="1"/>
</dbReference>
<evidence type="ECO:0000259" key="7">
    <source>
        <dbReference type="Pfam" id="PF16249"/>
    </source>
</evidence>